<accession>A0A495VGJ9</accession>
<dbReference type="EMBL" id="RBXL01000001">
    <property type="protein sequence ID" value="RKT46968.1"/>
    <property type="molecule type" value="Genomic_DNA"/>
</dbReference>
<dbReference type="RefSeq" id="WP_120799010.1">
    <property type="nucleotide sequence ID" value="NZ_RBXL01000001.1"/>
</dbReference>
<evidence type="ECO:0000313" key="1">
    <source>
        <dbReference type="EMBL" id="RKT46968.1"/>
    </source>
</evidence>
<organism evidence="1 2">
    <name type="scientific">Thiocapsa rosea</name>
    <dbReference type="NCBI Taxonomy" id="69360"/>
    <lineage>
        <taxon>Bacteria</taxon>
        <taxon>Pseudomonadati</taxon>
        <taxon>Pseudomonadota</taxon>
        <taxon>Gammaproteobacteria</taxon>
        <taxon>Chromatiales</taxon>
        <taxon>Chromatiaceae</taxon>
        <taxon>Thiocapsa</taxon>
    </lineage>
</organism>
<protein>
    <submittedName>
        <fullName evidence="1">Uncharacterized protein</fullName>
    </submittedName>
</protein>
<dbReference type="Proteomes" id="UP000274556">
    <property type="component" value="Unassembled WGS sequence"/>
</dbReference>
<keyword evidence="2" id="KW-1185">Reference proteome</keyword>
<proteinExistence type="predicted"/>
<dbReference type="AlphaFoldDB" id="A0A495VGJ9"/>
<name>A0A495VGJ9_9GAMM</name>
<gene>
    <name evidence="1" type="ORF">BDD21_4513</name>
</gene>
<dbReference type="OrthoDB" id="5757762at2"/>
<evidence type="ECO:0000313" key="2">
    <source>
        <dbReference type="Proteomes" id="UP000274556"/>
    </source>
</evidence>
<comment type="caution">
    <text evidence="1">The sequence shown here is derived from an EMBL/GenBank/DDBJ whole genome shotgun (WGS) entry which is preliminary data.</text>
</comment>
<sequence length="291" mass="33268">MNDNAVEVLNTPYSDVHYYECKIILQAHHFITAKAFKDFWSIVRHSAKKCGVKVKEADGAFDNHVREVLFFDTPGCDLYNNHFIVRLRSFYKNGWPDGLPELTVKFRHPDFETAAAVDVRPATPGAHIRIKFKQELLPLREGLGGFRSIYSHNCVLATPREQIDMAVEDLTRAFPALLQAGAKSDERISLVKDLAVEEVQVNVGELQFGHGINAKTTIAVWRNRQHERPLCGEFAFQYKFDRREDLKRESIDRAIEFYKTLQMDAYEWVTLGTTKTGIVYGLGNNASTNRE</sequence>
<reference evidence="1 2" key="1">
    <citation type="submission" date="2018-10" db="EMBL/GenBank/DDBJ databases">
        <title>Genomic Encyclopedia of Archaeal and Bacterial Type Strains, Phase II (KMG-II): from individual species to whole genera.</title>
        <authorList>
            <person name="Goeker M."/>
        </authorList>
    </citation>
    <scope>NUCLEOTIDE SEQUENCE [LARGE SCALE GENOMIC DNA]</scope>
    <source>
        <strain evidence="1 2">DSM 235</strain>
    </source>
</reference>